<organism evidence="2 3">
    <name type="scientific">Jiangella rhizosphaerae</name>
    <dbReference type="NCBI Taxonomy" id="2293569"/>
    <lineage>
        <taxon>Bacteria</taxon>
        <taxon>Bacillati</taxon>
        <taxon>Actinomycetota</taxon>
        <taxon>Actinomycetes</taxon>
        <taxon>Jiangellales</taxon>
        <taxon>Jiangellaceae</taxon>
        <taxon>Jiangella</taxon>
    </lineage>
</organism>
<dbReference type="InterPro" id="IPR001279">
    <property type="entry name" value="Metallo-B-lactamas"/>
</dbReference>
<dbReference type="Proteomes" id="UP000284057">
    <property type="component" value="Unassembled WGS sequence"/>
</dbReference>
<gene>
    <name evidence="2" type="ORF">DY240_13555</name>
</gene>
<evidence type="ECO:0000313" key="2">
    <source>
        <dbReference type="EMBL" id="RIQ22561.1"/>
    </source>
</evidence>
<sequence length="221" mass="23666">MAVTAYTGHVRPGGPPAVHELARLAVTKASVGGRWDNNVYVLRDRFTGDELLIDAAAEPSRVLALCGEGPLRYVVTTHRHPDHWGALAEVVAATGAVTVAHAADAPAIPVPTAQPAQHGDRLRFGDVTVELIHLAGHTPGGLAVLYDDPTGPPHLWTGDSLFPGGVGKTHSAADFTSLLDDVERRLFDRLPDETWIYPGHGDDTTLGAERPHLAEWRARGW</sequence>
<dbReference type="Gene3D" id="3.60.15.10">
    <property type="entry name" value="Ribonuclease Z/Hydroxyacylglutathione hydrolase-like"/>
    <property type="match status" value="1"/>
</dbReference>
<dbReference type="OrthoDB" id="2971563at2"/>
<dbReference type="EMBL" id="QUAL01000133">
    <property type="protein sequence ID" value="RIQ22561.1"/>
    <property type="molecule type" value="Genomic_DNA"/>
</dbReference>
<comment type="caution">
    <text evidence="2">The sequence shown here is derived from an EMBL/GenBank/DDBJ whole genome shotgun (WGS) entry which is preliminary data.</text>
</comment>
<dbReference type="SMART" id="SM00849">
    <property type="entry name" value="Lactamase_B"/>
    <property type="match status" value="1"/>
</dbReference>
<feature type="domain" description="Metallo-beta-lactamase" evidence="1">
    <location>
        <begin position="36"/>
        <end position="200"/>
    </location>
</feature>
<dbReference type="PANTHER" id="PTHR46233">
    <property type="entry name" value="HYDROXYACYLGLUTATHIONE HYDROLASE GLOC"/>
    <property type="match status" value="1"/>
</dbReference>
<evidence type="ECO:0000313" key="3">
    <source>
        <dbReference type="Proteomes" id="UP000284057"/>
    </source>
</evidence>
<dbReference type="InterPro" id="IPR051453">
    <property type="entry name" value="MBL_Glyoxalase_II"/>
</dbReference>
<evidence type="ECO:0000259" key="1">
    <source>
        <dbReference type="SMART" id="SM00849"/>
    </source>
</evidence>
<reference evidence="2 3" key="1">
    <citation type="submission" date="2018-09" db="EMBL/GenBank/DDBJ databases">
        <title>Isolation, diversity and antifungal activity of actinobacteria from wheat.</title>
        <authorList>
            <person name="Han C."/>
        </authorList>
    </citation>
    <scope>NUCLEOTIDE SEQUENCE [LARGE SCALE GENOMIC DNA]</scope>
    <source>
        <strain evidence="2 3">NEAU-YY265</strain>
    </source>
</reference>
<dbReference type="SUPFAM" id="SSF56281">
    <property type="entry name" value="Metallo-hydrolase/oxidoreductase"/>
    <property type="match status" value="1"/>
</dbReference>
<name>A0A418KQF6_9ACTN</name>
<dbReference type="InterPro" id="IPR036866">
    <property type="entry name" value="RibonucZ/Hydroxyglut_hydro"/>
</dbReference>
<dbReference type="AlphaFoldDB" id="A0A418KQF6"/>
<keyword evidence="2" id="KW-0378">Hydrolase</keyword>
<protein>
    <submittedName>
        <fullName evidence="2">MBL fold metallo-hydrolase</fullName>
    </submittedName>
</protein>
<dbReference type="PANTHER" id="PTHR46233:SF1">
    <property type="entry name" value="CONSERVED PROTEIN"/>
    <property type="match status" value="1"/>
</dbReference>
<proteinExistence type="predicted"/>
<dbReference type="Pfam" id="PF00753">
    <property type="entry name" value="Lactamase_B"/>
    <property type="match status" value="1"/>
</dbReference>
<accession>A0A418KQF6</accession>
<dbReference type="CDD" id="cd06262">
    <property type="entry name" value="metallo-hydrolase-like_MBL-fold"/>
    <property type="match status" value="1"/>
</dbReference>
<dbReference type="GO" id="GO:0016787">
    <property type="term" value="F:hydrolase activity"/>
    <property type="evidence" value="ECO:0007669"/>
    <property type="project" value="UniProtKB-KW"/>
</dbReference>
<keyword evidence="3" id="KW-1185">Reference proteome</keyword>